<dbReference type="UniPathway" id="UPA00378"/>
<comment type="subunit">
    <text evidence="7">Component of the dolichol-phosphate mannose (DPM) synthase complex.</text>
</comment>
<evidence type="ECO:0000256" key="7">
    <source>
        <dbReference type="RuleBase" id="RU365085"/>
    </source>
</evidence>
<dbReference type="PANTHER" id="PTHR16433">
    <property type="entry name" value="DOLICHOL-PHOSPHATE MANNOSYLTRANSFERASE SUBUNIT 3"/>
    <property type="match status" value="1"/>
</dbReference>
<keyword evidence="6 7" id="KW-0472">Membrane</keyword>
<dbReference type="OrthoDB" id="2014333at2759"/>
<name>A0A2L2YEW3_PARTP</name>
<organism evidence="8">
    <name type="scientific">Parasteatoda tepidariorum</name>
    <name type="common">Common house spider</name>
    <name type="synonym">Achaearanea tepidariorum</name>
    <dbReference type="NCBI Taxonomy" id="114398"/>
    <lineage>
        <taxon>Eukaryota</taxon>
        <taxon>Metazoa</taxon>
        <taxon>Ecdysozoa</taxon>
        <taxon>Arthropoda</taxon>
        <taxon>Chelicerata</taxon>
        <taxon>Arachnida</taxon>
        <taxon>Araneae</taxon>
        <taxon>Araneomorphae</taxon>
        <taxon>Entelegynae</taxon>
        <taxon>Araneoidea</taxon>
        <taxon>Theridiidae</taxon>
        <taxon>Parasteatoda</taxon>
    </lineage>
</organism>
<dbReference type="InterPro" id="IPR013174">
    <property type="entry name" value="DPM3"/>
</dbReference>
<evidence type="ECO:0000313" key="8">
    <source>
        <dbReference type="EMBL" id="LAA06691.1"/>
    </source>
</evidence>
<keyword evidence="3 7" id="KW-0812">Transmembrane</keyword>
<evidence type="ECO:0000256" key="6">
    <source>
        <dbReference type="ARBA" id="ARBA00023136"/>
    </source>
</evidence>
<evidence type="ECO:0000256" key="1">
    <source>
        <dbReference type="ARBA" id="ARBA00004477"/>
    </source>
</evidence>
<comment type="function">
    <text evidence="7">Stabilizer subunit of the dolichol-phosphate mannose (DPM) synthase complex; tethers catalytic subunit to the ER.</text>
</comment>
<proteinExistence type="evidence at transcript level"/>
<dbReference type="KEGG" id="ptep:107449394"/>
<dbReference type="GO" id="GO:0005789">
    <property type="term" value="C:endoplasmic reticulum membrane"/>
    <property type="evidence" value="ECO:0007669"/>
    <property type="project" value="UniProtKB-SubCell"/>
</dbReference>
<accession>A0A2L2YEW3</accession>
<feature type="transmembrane region" description="Helical" evidence="7">
    <location>
        <begin position="7"/>
        <end position="27"/>
    </location>
</feature>
<keyword evidence="5 7" id="KW-1133">Transmembrane helix</keyword>
<dbReference type="PANTHER" id="PTHR16433:SF0">
    <property type="entry name" value="DOLICHOL-PHOSPHATE MANNOSYLTRANSFERASE SUBUNIT 3"/>
    <property type="match status" value="1"/>
</dbReference>
<protein>
    <recommendedName>
        <fullName evidence="7">Dolichol-phosphate mannosyltransferase subunit 3</fullName>
    </recommendedName>
</protein>
<evidence type="ECO:0000256" key="5">
    <source>
        <dbReference type="ARBA" id="ARBA00022989"/>
    </source>
</evidence>
<keyword evidence="8" id="KW-0808">Transferase</keyword>
<dbReference type="Pfam" id="PF08285">
    <property type="entry name" value="DPM3"/>
    <property type="match status" value="1"/>
</dbReference>
<dbReference type="OMA" id="MTKLFEW"/>
<comment type="pathway">
    <text evidence="7">Protein modification; protein glycosylation.</text>
</comment>
<keyword evidence="8" id="KW-0328">Glycosyltransferase</keyword>
<sequence>MTKLAEWFTGLFVVTGIWYSCLTNNIILNNQDWHSWLVPLYGVIAFGIYSLFVVLYRVYTFNDCPEAAEELKMEIKQAKEDLKKRGFKFEQ</sequence>
<dbReference type="GeneID" id="107449394"/>
<dbReference type="EMBL" id="IAAA01026173">
    <property type="protein sequence ID" value="LAA06691.1"/>
    <property type="molecule type" value="mRNA"/>
</dbReference>
<dbReference type="AlphaFoldDB" id="A0A2L2YEW3"/>
<comment type="similarity">
    <text evidence="2 7">Belongs to the DPM3 family.</text>
</comment>
<evidence type="ECO:0000256" key="4">
    <source>
        <dbReference type="ARBA" id="ARBA00022824"/>
    </source>
</evidence>
<keyword evidence="4 7" id="KW-0256">Endoplasmic reticulum</keyword>
<dbReference type="GO" id="GO:0006506">
    <property type="term" value="P:GPI anchor biosynthetic process"/>
    <property type="evidence" value="ECO:0007669"/>
    <property type="project" value="TreeGrafter"/>
</dbReference>
<dbReference type="GO" id="GO:0016757">
    <property type="term" value="F:glycosyltransferase activity"/>
    <property type="evidence" value="ECO:0007669"/>
    <property type="project" value="UniProtKB-KW"/>
</dbReference>
<dbReference type="PROSITE" id="PS51257">
    <property type="entry name" value="PROKAR_LIPOPROTEIN"/>
    <property type="match status" value="1"/>
</dbReference>
<evidence type="ECO:0000256" key="3">
    <source>
        <dbReference type="ARBA" id="ARBA00022692"/>
    </source>
</evidence>
<comment type="subcellular location">
    <subcellularLocation>
        <location evidence="1 7">Endoplasmic reticulum membrane</location>
        <topology evidence="1 7">Multi-pass membrane protein</topology>
    </subcellularLocation>
</comment>
<feature type="transmembrane region" description="Helical" evidence="7">
    <location>
        <begin position="33"/>
        <end position="56"/>
    </location>
</feature>
<dbReference type="RefSeq" id="XP_015920392.1">
    <property type="nucleotide sequence ID" value="XM_016064906.3"/>
</dbReference>
<evidence type="ECO:0000256" key="2">
    <source>
        <dbReference type="ARBA" id="ARBA00010430"/>
    </source>
</evidence>
<dbReference type="GO" id="GO:0033185">
    <property type="term" value="C:dolichol-phosphate-mannose synthase complex"/>
    <property type="evidence" value="ECO:0007669"/>
    <property type="project" value="TreeGrafter"/>
</dbReference>
<reference evidence="8" key="1">
    <citation type="journal article" date="2016" name="Mol. Ecol. Resour.">
        <title>Evaluation of the impact of RNA preservation methods of spiders for de novo transcriptome assembly.</title>
        <authorList>
            <person name="Kono N."/>
            <person name="Nakamura H."/>
            <person name="Ito Y."/>
            <person name="Tomita M."/>
            <person name="Arakawa K."/>
        </authorList>
    </citation>
    <scope>NUCLEOTIDE SEQUENCE</scope>
    <source>
        <tissue evidence="8">Whole body</tissue>
    </source>
</reference>